<reference evidence="3" key="2">
    <citation type="submission" date="2007-03" db="EMBL/GenBank/DDBJ databases">
        <authorList>
            <person name="Lorenzi H."/>
            <person name="Amedeo P."/>
            <person name="Inman J."/>
            <person name="Schobel S."/>
            <person name="Caler E."/>
        </authorList>
    </citation>
    <scope>GENOME REANNOTATION</scope>
    <source>
        <strain evidence="3">HM-1:IMSS</strain>
    </source>
</reference>
<evidence type="ECO:0000313" key="3">
    <source>
        <dbReference type="EMBL" id="EAL51836.1"/>
    </source>
</evidence>
<dbReference type="Gene3D" id="1.20.900.10">
    <property type="entry name" value="Dbl homology (DH) domain"/>
    <property type="match status" value="1"/>
</dbReference>
<keyword evidence="4" id="KW-1185">Reference proteome</keyword>
<dbReference type="VEuPathDB" id="AmoebaDB:EHI_044760"/>
<dbReference type="HOGENOM" id="CLU_400874_0_0_1"/>
<feature type="compositionally biased region" description="Pro residues" evidence="1">
    <location>
        <begin position="238"/>
        <end position="252"/>
    </location>
</feature>
<dbReference type="PROSITE" id="PS50010">
    <property type="entry name" value="DH_2"/>
    <property type="match status" value="1"/>
</dbReference>
<dbReference type="KEGG" id="ehi:EHI_044760"/>
<gene>
    <name evidence="3" type="ORF">EHI_044760</name>
</gene>
<dbReference type="Proteomes" id="UP000001926">
    <property type="component" value="Partially assembled WGS sequence"/>
</dbReference>
<dbReference type="VEuPathDB" id="AmoebaDB:EHI7A_068560"/>
<accession>C4LT95</accession>
<proteinExistence type="predicted"/>
<evidence type="ECO:0000256" key="1">
    <source>
        <dbReference type="SAM" id="MobiDB-lite"/>
    </source>
</evidence>
<protein>
    <submittedName>
        <fullName evidence="3">Rho guanine nucleotide exchange factor, putative</fullName>
    </submittedName>
</protein>
<feature type="compositionally biased region" description="Polar residues" evidence="1">
    <location>
        <begin position="258"/>
        <end position="270"/>
    </location>
</feature>
<feature type="region of interest" description="Disordered" evidence="1">
    <location>
        <begin position="236"/>
        <end position="280"/>
    </location>
</feature>
<feature type="domain" description="DH" evidence="2">
    <location>
        <begin position="376"/>
        <end position="561"/>
    </location>
</feature>
<dbReference type="Pfam" id="PF00621">
    <property type="entry name" value="RhoGEF"/>
    <property type="match status" value="1"/>
</dbReference>
<dbReference type="InterPro" id="IPR000219">
    <property type="entry name" value="DH_dom"/>
</dbReference>
<dbReference type="GO" id="GO:0005085">
    <property type="term" value="F:guanyl-nucleotide exchange factor activity"/>
    <property type="evidence" value="ECO:0007669"/>
    <property type="project" value="InterPro"/>
</dbReference>
<organism evidence="3 4">
    <name type="scientific">Entamoeba histolytica (strain ATCC 30459 / HM-1:IMSS / ABRM)</name>
    <dbReference type="NCBI Taxonomy" id="294381"/>
    <lineage>
        <taxon>Eukaryota</taxon>
        <taxon>Amoebozoa</taxon>
        <taxon>Evosea</taxon>
        <taxon>Archamoebae</taxon>
        <taxon>Mastigamoebida</taxon>
        <taxon>Entamoebidae</taxon>
        <taxon>Entamoeba</taxon>
    </lineage>
</organism>
<reference evidence="3" key="1">
    <citation type="journal article" date="2005" name="Nature">
        <title>The genome of the protist parasite Entamoeba histolytica.</title>
        <authorList>
            <person name="Loftus B."/>
            <person name="Anderson I."/>
            <person name="Davies R."/>
            <person name="Alsmark U.C."/>
            <person name="Samuelson J."/>
            <person name="Amedeo P."/>
            <person name="Roncaglia P."/>
            <person name="Berriman M."/>
            <person name="Hirt R.P."/>
            <person name="Mann B.J."/>
            <person name="Nozaki T."/>
            <person name="Suh B."/>
            <person name="Pop M."/>
            <person name="Duchene M."/>
            <person name="Ackers J."/>
            <person name="Tannich E."/>
            <person name="Leippe M."/>
            <person name="Hofer M."/>
            <person name="Bruchhaus I."/>
            <person name="Willhoeft U."/>
            <person name="Bhattacharya A."/>
            <person name="Chillingworth T."/>
            <person name="Churcher C."/>
            <person name="Hance Z."/>
            <person name="Harris B."/>
            <person name="Harris D."/>
            <person name="Jagels K."/>
            <person name="Moule S."/>
            <person name="Mungall K."/>
            <person name="Ormond D."/>
            <person name="Squares R."/>
            <person name="Whitehead S."/>
            <person name="Quail M.A."/>
            <person name="Rabbinowitsch E."/>
            <person name="Norbertczak H."/>
            <person name="Price C."/>
            <person name="Wang Z."/>
            <person name="Guillen N."/>
            <person name="Gilchrist C."/>
            <person name="Stroup S.E."/>
            <person name="Bhattacharya S."/>
            <person name="Lohia A."/>
            <person name="Foster P.G."/>
            <person name="Sicheritz-Ponten T."/>
            <person name="Weber C."/>
            <person name="Singh U."/>
            <person name="Mukherjee C."/>
            <person name="El-Sayed N.M."/>
            <person name="Petri W.A.Jr."/>
            <person name="Clark C.G."/>
            <person name="Embley T.M."/>
            <person name="Barrell B."/>
            <person name="Fraser C.M."/>
            <person name="Hall N."/>
        </authorList>
    </citation>
    <scope>NUCLEOTIDE SEQUENCE [LARGE SCALE GENOMIC DNA]</scope>
    <source>
        <strain evidence="3">HM-1:IMSS</strain>
    </source>
</reference>
<name>C4LT95_ENTH1</name>
<evidence type="ECO:0000313" key="4">
    <source>
        <dbReference type="Proteomes" id="UP000001926"/>
    </source>
</evidence>
<dbReference type="GO" id="GO:0002161">
    <property type="term" value="F:aminoacyl-tRNA deacylase activity"/>
    <property type="evidence" value="ECO:0000318"/>
    <property type="project" value="GO_Central"/>
</dbReference>
<dbReference type="InParanoid" id="C4LT95"/>
<dbReference type="VEuPathDB" id="AmoebaDB:EHI5A_101030"/>
<dbReference type="OrthoDB" id="4066896at2759"/>
<dbReference type="EMBL" id="DS571147">
    <property type="protein sequence ID" value="EAL51836.1"/>
    <property type="molecule type" value="Genomic_DNA"/>
</dbReference>
<sequence>MGLYVLILLIKPRFHLHPSRPLECSYRQLDTLITIITDEKPYCTLRCYNSALEHNITSSCLCRVTGDYYNMPFEYRRKQLNSESITQLCKSLILENTAFPDDGIETPTFSRFYLLIVQYVAQMQSHKLFKYLRTINPTVPKKYFHFRVADESEAITISGFEHNAITPFGMNKELPIVLADDITKLPGDYCWIGGGEIDVKLGFNVSEFIEKMKPMFSAYHKIIDYVINLEKKSNSFRPPVPTHPLPPTPTPKVPFRSRSLTVSSERVSNSQKDEEKRTIKKKKPLLSFSSMLERKRVNPEETKTSAKDDLTIAKTKNEIKHERRKTCSAVGLNALAVISKSTIVIKECEYKEITKIESACKAFVAQKGYDLETIKLRREAVKELYETEVSFCDKMSLLNTHFRIPMMQLKNNGLILQKPFDNVFLTLEDLIICSKMFIEKLKPVVEHFNYNTCLGNLMEDLLSNVWPYIRFSIDYNIAQSELKFLKTYPCVQKLLKDKAKEPSLDNQTIEGLLIQPVQRIMRYPILLKQILKRTSKSHRDYKTLFEANADYTFFIHEVNERAKLRDKLIEVSQILNDINLIQPWRYFLRENKVSLNGKHKMVYLLNDMICWEGDKILVDNKVILETPKATTLIVKRNHDSISLKFEQESDAKDWKTVLDDIIANDKWRTNNEKNWFATLCKFKSSWL</sequence>
<dbReference type="VEuPathDB" id="AmoebaDB:EHI8A_113310"/>
<dbReference type="PANTHER" id="PTHR30411">
    <property type="entry name" value="CYTOPLASMIC PROTEIN"/>
    <property type="match status" value="1"/>
</dbReference>
<dbReference type="SMART" id="SM00325">
    <property type="entry name" value="RhoGEF"/>
    <property type="match status" value="1"/>
</dbReference>
<dbReference type="GO" id="GO:0106074">
    <property type="term" value="P:aminoacyl-tRNA metabolism involved in translational fidelity"/>
    <property type="evidence" value="ECO:0000318"/>
    <property type="project" value="GO_Central"/>
</dbReference>
<dbReference type="OMA" id="DHEVIEF"/>
<dbReference type="CDD" id="cd04332">
    <property type="entry name" value="YbaK_like"/>
    <property type="match status" value="1"/>
</dbReference>
<dbReference type="PANTHER" id="PTHR30411:SF4">
    <property type="entry name" value="YBAK_AMINOACYL-TRNA SYNTHETASE-ASSOCIATED DOMAIN-CONTAINING PROTEIN"/>
    <property type="match status" value="1"/>
</dbReference>
<evidence type="ECO:0000259" key="2">
    <source>
        <dbReference type="PROSITE" id="PS50010"/>
    </source>
</evidence>
<dbReference type="SUPFAM" id="SSF55826">
    <property type="entry name" value="YbaK/ProRS associated domain"/>
    <property type="match status" value="1"/>
</dbReference>
<dbReference type="InterPro" id="IPR035899">
    <property type="entry name" value="DBL_dom_sf"/>
</dbReference>
<dbReference type="InterPro" id="IPR036754">
    <property type="entry name" value="YbaK/aa-tRNA-synt-asso_dom_sf"/>
</dbReference>
<dbReference type="AlphaFoldDB" id="C4LT95"/>
<dbReference type="SUPFAM" id="SSF48065">
    <property type="entry name" value="DBL homology domain (DH-domain)"/>
    <property type="match status" value="1"/>
</dbReference>
<dbReference type="RefSeq" id="XP_657220.1">
    <property type="nucleotide sequence ID" value="XM_652128.1"/>
</dbReference>
<dbReference type="GeneID" id="3411539"/>
<dbReference type="VEuPathDB" id="AmoebaDB:KM1_022020"/>
<dbReference type="Gene3D" id="3.90.960.10">
    <property type="entry name" value="YbaK/aminoacyl-tRNA synthetase-associated domain"/>
    <property type="match status" value="1"/>
</dbReference>